<dbReference type="InterPro" id="IPR001012">
    <property type="entry name" value="UBX_dom"/>
</dbReference>
<dbReference type="EMBL" id="JAJJMB010001367">
    <property type="protein sequence ID" value="KAI3957231.1"/>
    <property type="molecule type" value="Genomic_DNA"/>
</dbReference>
<dbReference type="PANTHER" id="PTHR23322">
    <property type="entry name" value="FAS-ASSOCIATED PROTEIN"/>
    <property type="match status" value="1"/>
</dbReference>
<accession>A0AAD4TJ41</accession>
<evidence type="ECO:0000313" key="3">
    <source>
        <dbReference type="Proteomes" id="UP001202328"/>
    </source>
</evidence>
<dbReference type="SUPFAM" id="SSF54236">
    <property type="entry name" value="Ubiquitin-like"/>
    <property type="match status" value="1"/>
</dbReference>
<comment type="caution">
    <text evidence="2">The sequence shown here is derived from an EMBL/GenBank/DDBJ whole genome shotgun (WGS) entry which is preliminary data.</text>
</comment>
<sequence>MAVDDLKDYVALESEVGDTRIQLANVECMLKEKLPNSERNKLEAHHSCMLYHLEMLNVKLQALSKKVKNGIRGKTKEDLKSLLKDARYELEVASHVRSWMKKDYAAAEGIRSENLSQELGRLASEEVDEENMINLRFRLPDGSRCCHRFLMSDSLQSVFSYLDVGREVRPGTYRLVIPYPTRLVFSDSESALVLSDLGLAGRREVLLFLESI</sequence>
<dbReference type="Pfam" id="PF00789">
    <property type="entry name" value="UBX"/>
    <property type="match status" value="1"/>
</dbReference>
<proteinExistence type="predicted"/>
<evidence type="ECO:0000259" key="1">
    <source>
        <dbReference type="PROSITE" id="PS50033"/>
    </source>
</evidence>
<dbReference type="InterPro" id="IPR050730">
    <property type="entry name" value="UBX_domain-protein"/>
</dbReference>
<reference evidence="2" key="1">
    <citation type="submission" date="2022-04" db="EMBL/GenBank/DDBJ databases">
        <title>A functionally conserved STORR gene fusion in Papaver species that diverged 16.8 million years ago.</title>
        <authorList>
            <person name="Catania T."/>
        </authorList>
    </citation>
    <scope>NUCLEOTIDE SEQUENCE</scope>
    <source>
        <strain evidence="2">S-188037</strain>
    </source>
</reference>
<organism evidence="2 3">
    <name type="scientific">Papaver atlanticum</name>
    <dbReference type="NCBI Taxonomy" id="357466"/>
    <lineage>
        <taxon>Eukaryota</taxon>
        <taxon>Viridiplantae</taxon>
        <taxon>Streptophyta</taxon>
        <taxon>Embryophyta</taxon>
        <taxon>Tracheophyta</taxon>
        <taxon>Spermatophyta</taxon>
        <taxon>Magnoliopsida</taxon>
        <taxon>Ranunculales</taxon>
        <taxon>Papaveraceae</taxon>
        <taxon>Papaveroideae</taxon>
        <taxon>Papaver</taxon>
    </lineage>
</organism>
<dbReference type="CDD" id="cd01767">
    <property type="entry name" value="UBX"/>
    <property type="match status" value="1"/>
</dbReference>
<evidence type="ECO:0000313" key="2">
    <source>
        <dbReference type="EMBL" id="KAI3957231.1"/>
    </source>
</evidence>
<protein>
    <recommendedName>
        <fullName evidence="1">UBX domain-containing protein</fullName>
    </recommendedName>
</protein>
<gene>
    <name evidence="2" type="ORF">MKW98_012106</name>
</gene>
<name>A0AAD4TJ41_9MAGN</name>
<dbReference type="PANTHER" id="PTHR23322:SF93">
    <property type="entry name" value="UBX DOMAIN-CONTAINING PROTEIN 8"/>
    <property type="match status" value="1"/>
</dbReference>
<dbReference type="InterPro" id="IPR029071">
    <property type="entry name" value="Ubiquitin-like_domsf"/>
</dbReference>
<dbReference type="PROSITE" id="PS50033">
    <property type="entry name" value="UBX"/>
    <property type="match status" value="1"/>
</dbReference>
<dbReference type="Gene3D" id="3.10.20.90">
    <property type="entry name" value="Phosphatidylinositol 3-kinase Catalytic Subunit, Chain A, domain 1"/>
    <property type="match status" value="1"/>
</dbReference>
<feature type="domain" description="UBX" evidence="1">
    <location>
        <begin position="128"/>
        <end position="207"/>
    </location>
</feature>
<dbReference type="GO" id="GO:0043130">
    <property type="term" value="F:ubiquitin binding"/>
    <property type="evidence" value="ECO:0007669"/>
    <property type="project" value="TreeGrafter"/>
</dbReference>
<keyword evidence="3" id="KW-1185">Reference proteome</keyword>
<dbReference type="Proteomes" id="UP001202328">
    <property type="component" value="Unassembled WGS sequence"/>
</dbReference>
<dbReference type="AlphaFoldDB" id="A0AAD4TJ41"/>